<dbReference type="EMBL" id="JAEKJW010000002">
    <property type="protein sequence ID" value="MBN8196826.1"/>
    <property type="molecule type" value="Genomic_DNA"/>
</dbReference>
<evidence type="ECO:0000313" key="10">
    <source>
        <dbReference type="Proteomes" id="UP000664405"/>
    </source>
</evidence>
<keyword evidence="3" id="KW-0597">Phosphoprotein</keyword>
<dbReference type="InterPro" id="IPR036097">
    <property type="entry name" value="HisK_dim/P_sf"/>
</dbReference>
<dbReference type="PANTHER" id="PTHR45453:SF1">
    <property type="entry name" value="PHOSPHATE REGULON SENSOR PROTEIN PHOR"/>
    <property type="match status" value="1"/>
</dbReference>
<dbReference type="InterPro" id="IPR011622">
    <property type="entry name" value="7TMR_DISM_rcpt_extracell_dom2"/>
</dbReference>
<dbReference type="GO" id="GO:0005886">
    <property type="term" value="C:plasma membrane"/>
    <property type="evidence" value="ECO:0007669"/>
    <property type="project" value="TreeGrafter"/>
</dbReference>
<feature type="domain" description="Histidine kinase" evidence="8">
    <location>
        <begin position="439"/>
        <end position="652"/>
    </location>
</feature>
<dbReference type="EC" id="2.7.13.3" evidence="2"/>
<protein>
    <recommendedName>
        <fullName evidence="2">histidine kinase</fullName>
        <ecNumber evidence="2">2.7.13.3</ecNumber>
    </recommendedName>
</protein>
<keyword evidence="7" id="KW-0472">Membrane</keyword>
<dbReference type="AlphaFoldDB" id="A0A8I1SJX3"/>
<evidence type="ECO:0000256" key="1">
    <source>
        <dbReference type="ARBA" id="ARBA00000085"/>
    </source>
</evidence>
<keyword evidence="5 9" id="KW-0418">Kinase</keyword>
<dbReference type="RefSeq" id="WP_206927352.1">
    <property type="nucleotide sequence ID" value="NZ_JAEKJW010000002.1"/>
</dbReference>
<feature type="transmembrane region" description="Helical" evidence="7">
    <location>
        <begin position="207"/>
        <end position="226"/>
    </location>
</feature>
<feature type="transmembrane region" description="Helical" evidence="7">
    <location>
        <begin position="355"/>
        <end position="377"/>
    </location>
</feature>
<name>A0A8I1SJX3_9PROT</name>
<comment type="caution">
    <text evidence="9">The sequence shown here is derived from an EMBL/GenBank/DDBJ whole genome shotgun (WGS) entry which is preliminary data.</text>
</comment>
<feature type="transmembrane region" description="Helical" evidence="7">
    <location>
        <begin position="296"/>
        <end position="314"/>
    </location>
</feature>
<keyword evidence="6" id="KW-0902">Two-component regulatory system</keyword>
<dbReference type="GO" id="GO:0016036">
    <property type="term" value="P:cellular response to phosphate starvation"/>
    <property type="evidence" value="ECO:0007669"/>
    <property type="project" value="TreeGrafter"/>
</dbReference>
<dbReference type="InterPro" id="IPR005467">
    <property type="entry name" value="His_kinase_dom"/>
</dbReference>
<comment type="catalytic activity">
    <reaction evidence="1">
        <text>ATP + protein L-histidine = ADP + protein N-phospho-L-histidine.</text>
        <dbReference type="EC" id="2.7.13.3"/>
    </reaction>
</comment>
<dbReference type="InterPro" id="IPR003661">
    <property type="entry name" value="HisK_dim/P_dom"/>
</dbReference>
<evidence type="ECO:0000256" key="5">
    <source>
        <dbReference type="ARBA" id="ARBA00022777"/>
    </source>
</evidence>
<dbReference type="SMART" id="SM00387">
    <property type="entry name" value="HATPase_c"/>
    <property type="match status" value="1"/>
</dbReference>
<reference evidence="9" key="1">
    <citation type="submission" date="2020-12" db="EMBL/GenBank/DDBJ databases">
        <title>Oil enriched cultivation method for isolating marine PHA-producing bacteria.</title>
        <authorList>
            <person name="Zheng W."/>
            <person name="Yu S."/>
            <person name="Huang Y."/>
        </authorList>
    </citation>
    <scope>NUCLEOTIDE SEQUENCE</scope>
    <source>
        <strain evidence="9">SY-2-3</strain>
    </source>
</reference>
<dbReference type="PRINTS" id="PR00344">
    <property type="entry name" value="BCTRLSENSOR"/>
</dbReference>
<evidence type="ECO:0000256" key="2">
    <source>
        <dbReference type="ARBA" id="ARBA00012438"/>
    </source>
</evidence>
<evidence type="ECO:0000259" key="8">
    <source>
        <dbReference type="PROSITE" id="PS50109"/>
    </source>
</evidence>
<dbReference type="GO" id="GO:0000155">
    <property type="term" value="F:phosphorelay sensor kinase activity"/>
    <property type="evidence" value="ECO:0007669"/>
    <property type="project" value="InterPro"/>
</dbReference>
<dbReference type="PANTHER" id="PTHR45453">
    <property type="entry name" value="PHOSPHATE REGULON SENSOR PROTEIN PHOR"/>
    <property type="match status" value="1"/>
</dbReference>
<dbReference type="PROSITE" id="PS51257">
    <property type="entry name" value="PROKAR_LIPOPROTEIN"/>
    <property type="match status" value="1"/>
</dbReference>
<evidence type="ECO:0000256" key="7">
    <source>
        <dbReference type="SAM" id="Phobius"/>
    </source>
</evidence>
<evidence type="ECO:0000256" key="4">
    <source>
        <dbReference type="ARBA" id="ARBA00022679"/>
    </source>
</evidence>
<keyword evidence="7" id="KW-1133">Transmembrane helix</keyword>
<dbReference type="PROSITE" id="PS50109">
    <property type="entry name" value="HIS_KIN"/>
    <property type="match status" value="1"/>
</dbReference>
<dbReference type="SUPFAM" id="SSF47384">
    <property type="entry name" value="Homodimeric domain of signal transducing histidine kinase"/>
    <property type="match status" value="1"/>
</dbReference>
<dbReference type="Pfam" id="PF07696">
    <property type="entry name" value="7TMR-DISMED2"/>
    <property type="match status" value="1"/>
</dbReference>
<dbReference type="InterPro" id="IPR011623">
    <property type="entry name" value="7TMR_DISM_rcpt_extracell_dom1"/>
</dbReference>
<dbReference type="Gene3D" id="2.60.40.2380">
    <property type="match status" value="1"/>
</dbReference>
<feature type="transmembrane region" description="Helical" evidence="7">
    <location>
        <begin position="263"/>
        <end position="284"/>
    </location>
</feature>
<evidence type="ECO:0000313" key="9">
    <source>
        <dbReference type="EMBL" id="MBN8196826.1"/>
    </source>
</evidence>
<accession>A0A8I1SJX3</accession>
<feature type="transmembrane region" description="Helical" evidence="7">
    <location>
        <begin position="389"/>
        <end position="407"/>
    </location>
</feature>
<dbReference type="Pfam" id="PF02518">
    <property type="entry name" value="HATPase_c"/>
    <property type="match status" value="1"/>
</dbReference>
<dbReference type="CDD" id="cd00082">
    <property type="entry name" value="HisKA"/>
    <property type="match status" value="1"/>
</dbReference>
<proteinExistence type="predicted"/>
<organism evidence="9 10">
    <name type="scientific">Thalassospira povalilytica</name>
    <dbReference type="NCBI Taxonomy" id="732237"/>
    <lineage>
        <taxon>Bacteria</taxon>
        <taxon>Pseudomonadati</taxon>
        <taxon>Pseudomonadota</taxon>
        <taxon>Alphaproteobacteria</taxon>
        <taxon>Rhodospirillales</taxon>
        <taxon>Thalassospiraceae</taxon>
        <taxon>Thalassospira</taxon>
    </lineage>
</organism>
<dbReference type="GO" id="GO:0004721">
    <property type="term" value="F:phosphoprotein phosphatase activity"/>
    <property type="evidence" value="ECO:0007669"/>
    <property type="project" value="TreeGrafter"/>
</dbReference>
<gene>
    <name evidence="9" type="ORF">JF547_10155</name>
</gene>
<dbReference type="SUPFAM" id="SSF55874">
    <property type="entry name" value="ATPase domain of HSP90 chaperone/DNA topoisomerase II/histidine kinase"/>
    <property type="match status" value="1"/>
</dbReference>
<dbReference type="Gene3D" id="1.10.287.130">
    <property type="match status" value="1"/>
</dbReference>
<dbReference type="Pfam" id="PF00512">
    <property type="entry name" value="HisKA"/>
    <property type="match status" value="1"/>
</dbReference>
<feature type="transmembrane region" description="Helical" evidence="7">
    <location>
        <begin position="320"/>
        <end position="343"/>
    </location>
</feature>
<dbReference type="Pfam" id="PF07695">
    <property type="entry name" value="7TMR-DISM_7TM"/>
    <property type="match status" value="1"/>
</dbReference>
<dbReference type="Proteomes" id="UP000664405">
    <property type="component" value="Unassembled WGS sequence"/>
</dbReference>
<dbReference type="Gene3D" id="3.30.565.10">
    <property type="entry name" value="Histidine kinase-like ATPase, C-terminal domain"/>
    <property type="match status" value="1"/>
</dbReference>
<dbReference type="SMART" id="SM00388">
    <property type="entry name" value="HisKA"/>
    <property type="match status" value="1"/>
</dbReference>
<dbReference type="CDD" id="cd00075">
    <property type="entry name" value="HATPase"/>
    <property type="match status" value="1"/>
</dbReference>
<sequence length="679" mass="75052">MGVFRTNLALLAMIVAIGCGVLVSRTAPSHAHELRQHFVLDGNGPKNTVNLNRFLERMITDRSIIIPSDVVNLPDSEFEKVFGTPGPGYTDRTIWYRASFLVEADDSDSKALSYLEVGATYLNDIQMYVLSEESGRTIWEGRVGDRIPNGPDAIAGLKHIAQWPILGPGHYWLVMAVRTNSSHVFEVTLSPESVVIADAGSESYLKGSYLGILLVAFGVYLTFGVLTRDRAINWYAGYILSLFLINLGTSGYAQLIFKDLWPLASDFVTGTGTALALGTSLAMWASIVELDRHNRVLYRVMMCFAGVAMCGFLTSTSDLYIYFAKLFFVPDIFLLIVLLVYFVMIGYREKRLARLSFLLVALGVPTLAVIVHLLMLMGLVPINAFTGNIYSASSTVHLVMVALAMGYRTYALANRRMDAFQNSQRANQLAGEQRTFITMLSHEFRTPLAIIQRSAEILGLHLRDEQEAVHTRLATIRSNAGQLSGLVDAFLTKETLDSATFTTSRQPVAIDLFLSELIARRTREVPEQNVNLINSEFAIVEVDRILLERAIVNLIENARKYAPGSPVWIACNRAANGFVYIRVLDEGPGIPPEDLSNVLNAFYRGRESSVTQGVGLGLHITNQIVEAHEGTLSVSVGERGGTTILLKIPYNHEATIARTNEIYLGVPGKFRPKSRGEDR</sequence>
<dbReference type="InterPro" id="IPR003594">
    <property type="entry name" value="HATPase_dom"/>
</dbReference>
<evidence type="ECO:0000256" key="3">
    <source>
        <dbReference type="ARBA" id="ARBA00022553"/>
    </source>
</evidence>
<dbReference type="InterPro" id="IPR036890">
    <property type="entry name" value="HATPase_C_sf"/>
</dbReference>
<dbReference type="InterPro" id="IPR004358">
    <property type="entry name" value="Sig_transdc_His_kin-like_C"/>
</dbReference>
<evidence type="ECO:0000256" key="6">
    <source>
        <dbReference type="ARBA" id="ARBA00023012"/>
    </source>
</evidence>
<dbReference type="InterPro" id="IPR050351">
    <property type="entry name" value="BphY/WalK/GraS-like"/>
</dbReference>
<feature type="transmembrane region" description="Helical" evidence="7">
    <location>
        <begin position="238"/>
        <end position="257"/>
    </location>
</feature>
<keyword evidence="4" id="KW-0808">Transferase</keyword>
<keyword evidence="7" id="KW-0812">Transmembrane</keyword>